<feature type="compositionally biased region" description="Low complexity" evidence="3">
    <location>
        <begin position="40"/>
        <end position="55"/>
    </location>
</feature>
<evidence type="ECO:0000313" key="7">
    <source>
        <dbReference type="EMBL" id="SFH35215.1"/>
    </source>
</evidence>
<proteinExistence type="predicted"/>
<feature type="region of interest" description="Disordered" evidence="3">
    <location>
        <begin position="40"/>
        <end position="60"/>
    </location>
</feature>
<dbReference type="PROSITE" id="PS51318">
    <property type="entry name" value="TAT"/>
    <property type="match status" value="1"/>
</dbReference>
<dbReference type="InterPro" id="IPR006311">
    <property type="entry name" value="TAT_signal"/>
</dbReference>
<dbReference type="PRINTS" id="PR00118">
    <property type="entry name" value="BLACTAMASEA"/>
</dbReference>
<dbReference type="EMBL" id="FOOI01000016">
    <property type="protein sequence ID" value="SFH35215.1"/>
    <property type="molecule type" value="Genomic_DNA"/>
</dbReference>
<dbReference type="SUPFAM" id="SSF56601">
    <property type="entry name" value="beta-lactamase/transpeptidase-like"/>
    <property type="match status" value="1"/>
</dbReference>
<evidence type="ECO:0000256" key="1">
    <source>
        <dbReference type="ARBA" id="ARBA00018879"/>
    </source>
</evidence>
<dbReference type="AlphaFoldDB" id="A0A1I2ZC81"/>
<dbReference type="PANTHER" id="PTHR35333:SF3">
    <property type="entry name" value="BETA-LACTAMASE-TYPE TRANSPEPTIDASE FOLD CONTAINING PROTEIN"/>
    <property type="match status" value="1"/>
</dbReference>
<dbReference type="NCBIfam" id="NF033103">
    <property type="entry name" value="bla_class_A"/>
    <property type="match status" value="1"/>
</dbReference>
<dbReference type="Pfam" id="PF13354">
    <property type="entry name" value="Beta-lactamase2"/>
    <property type="match status" value="1"/>
</dbReference>
<sequence length="328" mass="35554">MFTTARLSRRSLLGKGLAVSAAGLVVPGCADATVASATSAATKTAGTTAAKSPATRRPDPDLTRELRALEKRYDTRLGVYARNVGTGQAVRYRGDERFPMCSTFKGLLAAHMMRDYDRRGEFLERVLHYTRDDLAGWSPITENNLETGMAVRDLCLAATAFSDNGAANVLLRATDGPPGFTRFCRAIGDEYTRLDRYETDMSEAKPGDDRDTTTPEAMGRSYARLVLGRVLKPFHRDQLVSWLKVNTTSGPRFRAGLPDDWVLADKTGNGGYGTVNDIGIVWTPKGTTLLLSVLSTKEMKGVEADPRVLADTARLLAGALTPGESGDR</sequence>
<evidence type="ECO:0000256" key="4">
    <source>
        <dbReference type="SAM" id="SignalP"/>
    </source>
</evidence>
<reference evidence="7 8" key="1">
    <citation type="submission" date="2016-10" db="EMBL/GenBank/DDBJ databases">
        <authorList>
            <person name="de Groot N.N."/>
        </authorList>
    </citation>
    <scope>NUCLEOTIDE SEQUENCE [LARGE SCALE GENOMIC DNA]</scope>
    <source>
        <strain evidence="7 8">CPCC 202808</strain>
    </source>
</reference>
<dbReference type="OrthoDB" id="9784149at2"/>
<protein>
    <recommendedName>
        <fullName evidence="1">Beta-lactamase</fullName>
    </recommendedName>
    <alternativeName>
        <fullName evidence="2">Penicillinase</fullName>
    </alternativeName>
</protein>
<keyword evidence="6" id="KW-0378">Hydrolase</keyword>
<evidence type="ECO:0000313" key="8">
    <source>
        <dbReference type="Proteomes" id="UP000199052"/>
    </source>
</evidence>
<evidence type="ECO:0000259" key="5">
    <source>
        <dbReference type="Pfam" id="PF13354"/>
    </source>
</evidence>
<feature type="signal peptide" evidence="4">
    <location>
        <begin position="1"/>
        <end position="32"/>
    </location>
</feature>
<dbReference type="STRING" id="504797.SAMN05421678_11610"/>
<evidence type="ECO:0000256" key="2">
    <source>
        <dbReference type="ARBA" id="ARBA00030171"/>
    </source>
</evidence>
<dbReference type="GO" id="GO:0008800">
    <property type="term" value="F:beta-lactamase activity"/>
    <property type="evidence" value="ECO:0007669"/>
    <property type="project" value="InterPro"/>
</dbReference>
<dbReference type="EMBL" id="JACBZA010000001">
    <property type="protein sequence ID" value="NYH81897.1"/>
    <property type="molecule type" value="Genomic_DNA"/>
</dbReference>
<evidence type="ECO:0000313" key="6">
    <source>
        <dbReference type="EMBL" id="NYH81897.1"/>
    </source>
</evidence>
<name>A0A1I2ZC81_9ACTN</name>
<gene>
    <name evidence="6" type="ORF">FHR37_000748</name>
    <name evidence="7" type="ORF">SAMN05421678_11610</name>
</gene>
<dbReference type="GO" id="GO:0046677">
    <property type="term" value="P:response to antibiotic"/>
    <property type="evidence" value="ECO:0007669"/>
    <property type="project" value="InterPro"/>
</dbReference>
<dbReference type="InterPro" id="IPR000871">
    <property type="entry name" value="Beta-lactam_class-A"/>
</dbReference>
<dbReference type="PANTHER" id="PTHR35333">
    <property type="entry name" value="BETA-LACTAMASE"/>
    <property type="match status" value="1"/>
</dbReference>
<evidence type="ECO:0000256" key="3">
    <source>
        <dbReference type="SAM" id="MobiDB-lite"/>
    </source>
</evidence>
<dbReference type="Proteomes" id="UP000199052">
    <property type="component" value="Unassembled WGS sequence"/>
</dbReference>
<dbReference type="GO" id="GO:0030655">
    <property type="term" value="P:beta-lactam antibiotic catabolic process"/>
    <property type="evidence" value="ECO:0007669"/>
    <property type="project" value="InterPro"/>
</dbReference>
<dbReference type="Proteomes" id="UP000533017">
    <property type="component" value="Unassembled WGS sequence"/>
</dbReference>
<feature type="chain" id="PRO_5011767516" description="Beta-lactamase" evidence="4">
    <location>
        <begin position="33"/>
        <end position="328"/>
    </location>
</feature>
<dbReference type="Gene3D" id="3.40.710.10">
    <property type="entry name" value="DD-peptidase/beta-lactamase superfamily"/>
    <property type="match status" value="1"/>
</dbReference>
<organism evidence="7 8">
    <name type="scientific">Actinopolymorpha cephalotaxi</name>
    <dbReference type="NCBI Taxonomy" id="504797"/>
    <lineage>
        <taxon>Bacteria</taxon>
        <taxon>Bacillati</taxon>
        <taxon>Actinomycetota</taxon>
        <taxon>Actinomycetes</taxon>
        <taxon>Propionibacteriales</taxon>
        <taxon>Actinopolymorphaceae</taxon>
        <taxon>Actinopolymorpha</taxon>
    </lineage>
</organism>
<keyword evidence="4" id="KW-0732">Signal</keyword>
<dbReference type="RefSeq" id="WP_092887233.1">
    <property type="nucleotide sequence ID" value="NZ_FOOI01000016.1"/>
</dbReference>
<evidence type="ECO:0000313" key="9">
    <source>
        <dbReference type="Proteomes" id="UP000533017"/>
    </source>
</evidence>
<keyword evidence="9" id="KW-1185">Reference proteome</keyword>
<feature type="domain" description="Beta-lactamase class A catalytic" evidence="5">
    <location>
        <begin position="78"/>
        <end position="294"/>
    </location>
</feature>
<reference evidence="6 9" key="2">
    <citation type="submission" date="2020-07" db="EMBL/GenBank/DDBJ databases">
        <title>Sequencing the genomes of 1000 actinobacteria strains.</title>
        <authorList>
            <person name="Klenk H.-P."/>
        </authorList>
    </citation>
    <scope>NUCLEOTIDE SEQUENCE [LARGE SCALE GENOMIC DNA]</scope>
    <source>
        <strain evidence="6 9">DSM 45117</strain>
    </source>
</reference>
<dbReference type="InterPro" id="IPR045155">
    <property type="entry name" value="Beta-lactam_cat"/>
</dbReference>
<dbReference type="InterPro" id="IPR012338">
    <property type="entry name" value="Beta-lactam/transpept-like"/>
</dbReference>
<accession>A0A1I2ZC81</accession>